<feature type="domain" description="NAD-dependent epimerase/dehydratase" evidence="1">
    <location>
        <begin position="3"/>
        <end position="224"/>
    </location>
</feature>
<dbReference type="InterPro" id="IPR001509">
    <property type="entry name" value="Epimerase_deHydtase"/>
</dbReference>
<dbReference type="Gene3D" id="3.40.50.720">
    <property type="entry name" value="NAD(P)-binding Rossmann-like Domain"/>
    <property type="match status" value="1"/>
</dbReference>
<evidence type="ECO:0000313" key="2">
    <source>
        <dbReference type="EMBL" id="TGO06591.1"/>
    </source>
</evidence>
<keyword evidence="3" id="KW-1185">Reference proteome</keyword>
<accession>A0A4Z1EAZ2</accession>
<name>A0A4Z1EAZ2_9MICO</name>
<dbReference type="InterPro" id="IPR036291">
    <property type="entry name" value="NAD(P)-bd_dom_sf"/>
</dbReference>
<dbReference type="RefSeq" id="WP_135848762.1">
    <property type="nucleotide sequence ID" value="NZ_RHPJ01000001.1"/>
</dbReference>
<dbReference type="Pfam" id="PF01370">
    <property type="entry name" value="Epimerase"/>
    <property type="match status" value="1"/>
</dbReference>
<dbReference type="EMBL" id="RHPJ01000001">
    <property type="protein sequence ID" value="TGO06591.1"/>
    <property type="molecule type" value="Genomic_DNA"/>
</dbReference>
<gene>
    <name evidence="2" type="ORF">SERN_0783</name>
</gene>
<organism evidence="2 3">
    <name type="scientific">Serinibacter arcticus</name>
    <dbReference type="NCBI Taxonomy" id="1655435"/>
    <lineage>
        <taxon>Bacteria</taxon>
        <taxon>Bacillati</taxon>
        <taxon>Actinomycetota</taxon>
        <taxon>Actinomycetes</taxon>
        <taxon>Micrococcales</taxon>
        <taxon>Beutenbergiaceae</taxon>
        <taxon>Serinibacter</taxon>
    </lineage>
</organism>
<dbReference type="PANTHER" id="PTHR43245">
    <property type="entry name" value="BIFUNCTIONAL POLYMYXIN RESISTANCE PROTEIN ARNA"/>
    <property type="match status" value="1"/>
</dbReference>
<dbReference type="Proteomes" id="UP000297318">
    <property type="component" value="Unassembled WGS sequence"/>
</dbReference>
<evidence type="ECO:0000313" key="3">
    <source>
        <dbReference type="Proteomes" id="UP000297318"/>
    </source>
</evidence>
<evidence type="ECO:0000259" key="1">
    <source>
        <dbReference type="Pfam" id="PF01370"/>
    </source>
</evidence>
<proteinExistence type="predicted"/>
<dbReference type="InterPro" id="IPR050177">
    <property type="entry name" value="Lipid_A_modif_metabolic_enz"/>
</dbReference>
<dbReference type="OrthoDB" id="7941246at2"/>
<protein>
    <submittedName>
        <fullName evidence="2">UDP-glucose 4-epimerase</fullName>
    </submittedName>
</protein>
<sequence>MRIVVIGGSGHIGSFLVPRLVRAGHEVVSLSRGTSTPYTGGEEWSHVERVIADREQEDRDGVFADRIARLRADVVVDLLCFTLGSATALVERLRGETGHLVGCGSVWRAGPSTSLPISEEDAPPPVGEYGIQKDRIARLLADETASGGLVTTTLHPGHISGPGWAPIGPTGNLDPAVWSTLAAGETLLVPGLGAETMHHVHADDVAQAFELAITHRDAAGGEDFFVTAAHGLNVRGYAELAAGWFGRAANLEHVSWETFREGLAPEHAEASWEHLSRSQVFSVERARRLLGYEPRYSVVDTVRESVRRLIDEGTVRVPQPMVV</sequence>
<dbReference type="SUPFAM" id="SSF51735">
    <property type="entry name" value="NAD(P)-binding Rossmann-fold domains"/>
    <property type="match status" value="1"/>
</dbReference>
<comment type="caution">
    <text evidence="2">The sequence shown here is derived from an EMBL/GenBank/DDBJ whole genome shotgun (WGS) entry which is preliminary data.</text>
</comment>
<reference evidence="2 3" key="1">
    <citation type="submission" date="2018-11" db="EMBL/GenBank/DDBJ databases">
        <title>Complete genome sequencing of the Actinobacteria Serinibacter sp. K3-2.</title>
        <authorList>
            <person name="Rakitin A.L."/>
            <person name="Beletsky A.V."/>
            <person name="Mardanov A.V."/>
            <person name="Ravin N.V."/>
            <person name="Gromova A.S."/>
            <person name="Filippova S.N."/>
            <person name="Gal'Chenko V.F."/>
        </authorList>
    </citation>
    <scope>NUCLEOTIDE SEQUENCE [LARGE SCALE GENOMIC DNA]</scope>
    <source>
        <strain evidence="2 3">K3-2</strain>
    </source>
</reference>
<dbReference type="AlphaFoldDB" id="A0A4Z1EAZ2"/>